<gene>
    <name evidence="2" type="ORF">SMTD_LOCUS20211</name>
</gene>
<evidence type="ECO:0000313" key="2">
    <source>
        <dbReference type="EMBL" id="VDP81869.1"/>
    </source>
</evidence>
<dbReference type="AlphaFoldDB" id="A0A183Q0S5"/>
<feature type="compositionally biased region" description="Basic and acidic residues" evidence="1">
    <location>
        <begin position="1"/>
        <end position="13"/>
    </location>
</feature>
<dbReference type="Proteomes" id="UP000269396">
    <property type="component" value="Unassembled WGS sequence"/>
</dbReference>
<sequence length="94" mass="10551">MKRTARDEVDCKSRTRRHSNKSKSTDCPSTKASGINIGLDKSNQTCSVKKEYSKNEKLGRKSKKRVSIFGIANAFVQILQKSISETKGKNQIFV</sequence>
<evidence type="ECO:0000313" key="3">
    <source>
        <dbReference type="Proteomes" id="UP000269396"/>
    </source>
</evidence>
<feature type="region of interest" description="Disordered" evidence="1">
    <location>
        <begin position="1"/>
        <end position="34"/>
    </location>
</feature>
<keyword evidence="3" id="KW-1185">Reference proteome</keyword>
<organism evidence="2 3">
    <name type="scientific">Schistosoma mattheei</name>
    <dbReference type="NCBI Taxonomy" id="31246"/>
    <lineage>
        <taxon>Eukaryota</taxon>
        <taxon>Metazoa</taxon>
        <taxon>Spiralia</taxon>
        <taxon>Lophotrochozoa</taxon>
        <taxon>Platyhelminthes</taxon>
        <taxon>Trematoda</taxon>
        <taxon>Digenea</taxon>
        <taxon>Strigeidida</taxon>
        <taxon>Schistosomatoidea</taxon>
        <taxon>Schistosomatidae</taxon>
        <taxon>Schistosoma</taxon>
    </lineage>
</organism>
<proteinExistence type="predicted"/>
<accession>A0A183Q0S5</accession>
<evidence type="ECO:0000256" key="1">
    <source>
        <dbReference type="SAM" id="MobiDB-lite"/>
    </source>
</evidence>
<protein>
    <submittedName>
        <fullName evidence="2">Uncharacterized protein</fullName>
    </submittedName>
</protein>
<name>A0A183Q0S5_9TREM</name>
<dbReference type="STRING" id="31246.A0A183Q0S5"/>
<reference evidence="2 3" key="1">
    <citation type="submission" date="2018-11" db="EMBL/GenBank/DDBJ databases">
        <authorList>
            <consortium name="Pathogen Informatics"/>
        </authorList>
    </citation>
    <scope>NUCLEOTIDE SEQUENCE [LARGE SCALE GENOMIC DNA]</scope>
    <source>
        <strain>Denwood</strain>
        <strain evidence="3">Zambia</strain>
    </source>
</reference>
<dbReference type="EMBL" id="UZAL01043880">
    <property type="protein sequence ID" value="VDP81869.1"/>
    <property type="molecule type" value="Genomic_DNA"/>
</dbReference>